<feature type="non-terminal residue" evidence="2">
    <location>
        <position position="1"/>
    </location>
</feature>
<accession>A0A699X183</accession>
<comment type="caution">
    <text evidence="2">The sequence shown here is derived from an EMBL/GenBank/DDBJ whole genome shotgun (WGS) entry which is preliminary data.</text>
</comment>
<proteinExistence type="predicted"/>
<feature type="compositionally biased region" description="Basic residues" evidence="1">
    <location>
        <begin position="57"/>
        <end position="67"/>
    </location>
</feature>
<gene>
    <name evidence="2" type="ORF">Tci_925486</name>
</gene>
<evidence type="ECO:0000313" key="2">
    <source>
        <dbReference type="EMBL" id="GFD53517.1"/>
    </source>
</evidence>
<dbReference type="AlphaFoldDB" id="A0A699X183"/>
<protein>
    <submittedName>
        <fullName evidence="2">Uncharacterized protein</fullName>
    </submittedName>
</protein>
<dbReference type="EMBL" id="BKCJ011795370">
    <property type="protein sequence ID" value="GFD53517.1"/>
    <property type="molecule type" value="Genomic_DNA"/>
</dbReference>
<feature type="compositionally biased region" description="Gly residues" evidence="1">
    <location>
        <begin position="1"/>
        <end position="13"/>
    </location>
</feature>
<evidence type="ECO:0000256" key="1">
    <source>
        <dbReference type="SAM" id="MobiDB-lite"/>
    </source>
</evidence>
<name>A0A699X183_TANCI</name>
<reference evidence="2" key="1">
    <citation type="journal article" date="2019" name="Sci. Rep.">
        <title>Draft genome of Tanacetum cinerariifolium, the natural source of mosquito coil.</title>
        <authorList>
            <person name="Yamashiro T."/>
            <person name="Shiraishi A."/>
            <person name="Satake H."/>
            <person name="Nakayama K."/>
        </authorList>
    </citation>
    <scope>NUCLEOTIDE SEQUENCE</scope>
</reference>
<feature type="region of interest" description="Disordered" evidence="1">
    <location>
        <begin position="54"/>
        <end position="85"/>
    </location>
</feature>
<feature type="region of interest" description="Disordered" evidence="1">
    <location>
        <begin position="1"/>
        <end position="25"/>
    </location>
</feature>
<feature type="non-terminal residue" evidence="2">
    <location>
        <position position="102"/>
    </location>
</feature>
<sequence length="102" mass="9830">GLLGALQAGGLGGQRQHRAADGGAGAAARAAAAHGPQRGVALCLSCFLAYGGARDSKRPRRHARRCPARLPHPAAGVGRGAQQVGGRGISGRAGCAGAGCGG</sequence>
<organism evidence="2">
    <name type="scientific">Tanacetum cinerariifolium</name>
    <name type="common">Dalmatian daisy</name>
    <name type="synonym">Chrysanthemum cinerariifolium</name>
    <dbReference type="NCBI Taxonomy" id="118510"/>
    <lineage>
        <taxon>Eukaryota</taxon>
        <taxon>Viridiplantae</taxon>
        <taxon>Streptophyta</taxon>
        <taxon>Embryophyta</taxon>
        <taxon>Tracheophyta</taxon>
        <taxon>Spermatophyta</taxon>
        <taxon>Magnoliopsida</taxon>
        <taxon>eudicotyledons</taxon>
        <taxon>Gunneridae</taxon>
        <taxon>Pentapetalae</taxon>
        <taxon>asterids</taxon>
        <taxon>campanulids</taxon>
        <taxon>Asterales</taxon>
        <taxon>Asteraceae</taxon>
        <taxon>Asteroideae</taxon>
        <taxon>Anthemideae</taxon>
        <taxon>Anthemidinae</taxon>
        <taxon>Tanacetum</taxon>
    </lineage>
</organism>